<organism evidence="1 2">
    <name type="scientific">ssRNA phage SRR7473382_3</name>
    <dbReference type="NCBI Taxonomy" id="2786628"/>
    <lineage>
        <taxon>Viruses</taxon>
        <taxon>Riboviria</taxon>
        <taxon>Orthornavirae</taxon>
        <taxon>Lenarviricota</taxon>
        <taxon>Leviviricetes</taxon>
        <taxon>Norzivirales</taxon>
        <taxon>Fiersviridae</taxon>
        <taxon>Darnbovirus</taxon>
        <taxon>Darnbovirus asiadaptatum</taxon>
    </lineage>
</organism>
<reference evidence="1" key="1">
    <citation type="submission" date="2020-09" db="EMBL/GenBank/DDBJ databases">
        <title>Leviviricetes taxonomy.</title>
        <authorList>
            <person name="Stockdale S.R."/>
            <person name="Callanan J."/>
            <person name="Adriaenssens E.M."/>
            <person name="Kuhn J.H."/>
            <person name="Rumnieks J."/>
            <person name="Shkoporov A."/>
            <person name="Draper L.A."/>
            <person name="Ross P."/>
            <person name="Hill C."/>
        </authorList>
    </citation>
    <scope>NUCLEOTIDE SEQUENCE</scope>
</reference>
<evidence type="ECO:0000313" key="1">
    <source>
        <dbReference type="EMBL" id="DAD50756.1"/>
    </source>
</evidence>
<protein>
    <submittedName>
        <fullName evidence="1">Uncharacterized protein</fullName>
    </submittedName>
</protein>
<sequence>MKFSPITITPNHEPLETWSLKDVDDAMRDLRRAHRALKRNDKDALAALQVALYDVLASADALEFTEMASPNGHGGELTVCKSNGGKLRPLFKTLL</sequence>
<name>A0A8S5KZX7_9VIRU</name>
<dbReference type="RefSeq" id="YP_010769288.1">
    <property type="nucleotide sequence ID" value="NC_073929.1"/>
</dbReference>
<dbReference type="KEGG" id="vg:80398258"/>
<dbReference type="EMBL" id="BK013618">
    <property type="protein sequence ID" value="DAD50756.1"/>
    <property type="molecule type" value="Genomic_RNA"/>
</dbReference>
<proteinExistence type="predicted"/>
<evidence type="ECO:0000313" key="2">
    <source>
        <dbReference type="Proteomes" id="UP000682307"/>
    </source>
</evidence>
<dbReference type="Proteomes" id="UP000682307">
    <property type="component" value="Segment"/>
</dbReference>
<keyword evidence="2" id="KW-1185">Reference proteome</keyword>
<accession>A0A8S5KZX7</accession>
<dbReference type="GeneID" id="80398258"/>
<gene>
    <name evidence="1" type="primary">SRR7473382_3_3</name>
</gene>